<dbReference type="AlphaFoldDB" id="A0A7M5XAF2"/>
<reference evidence="4" key="1">
    <citation type="submission" date="2021-01" db="UniProtKB">
        <authorList>
            <consortium name="EnsemblMetazoa"/>
        </authorList>
    </citation>
    <scope>IDENTIFICATION</scope>
</reference>
<keyword evidence="2" id="KW-0808">Transferase</keyword>
<dbReference type="Proteomes" id="UP000594262">
    <property type="component" value="Unplaced"/>
</dbReference>
<dbReference type="OrthoDB" id="5973838at2759"/>
<dbReference type="Pfam" id="PF00685">
    <property type="entry name" value="Sulfotransfer_1"/>
    <property type="match status" value="1"/>
</dbReference>
<dbReference type="EnsemblMetazoa" id="CLYHEMT019762.2">
    <property type="protein sequence ID" value="CLYHEMP019762.2"/>
    <property type="gene ID" value="CLYHEMG019762"/>
</dbReference>
<feature type="domain" description="Sulfotransferase" evidence="3">
    <location>
        <begin position="63"/>
        <end position="329"/>
    </location>
</feature>
<dbReference type="PANTHER" id="PTHR11783">
    <property type="entry name" value="SULFOTRANSFERASE SULT"/>
    <property type="match status" value="1"/>
</dbReference>
<sequence length="336" mass="38860">LVKIIDMEVKQIPINNEDLQRFNSDCYTFKEHPLSMLEPYHQVFPSLYMDHHKSFQEAEVYEDDVWICTFPKSGTRWMQEIVSCLRNGLDFEKAKSSPLGLRVPFFDFSAVSCNAEKMLKAYGSSCKTGAELVNHTLRPRTIKTHLSYEMLPPKIHEKGAKMINVIRNPRDVCVSFLNHHVLTENYTGDLQTIAEIMLQDVGPIYAPFFTHILSYWNQRENPNLLIVHYEEMQKDVTGVIKRVAKFIGTEEYSDGQIAKLVEHTSVDKMRANPMVNVTGPIDKLKAAMKNEQKGTFINTGKTGGWKNKLTEETIERFKKWEEKWLKDTGLLFVYEV</sequence>
<organism evidence="4 5">
    <name type="scientific">Clytia hemisphaerica</name>
    <dbReference type="NCBI Taxonomy" id="252671"/>
    <lineage>
        <taxon>Eukaryota</taxon>
        <taxon>Metazoa</taxon>
        <taxon>Cnidaria</taxon>
        <taxon>Hydrozoa</taxon>
        <taxon>Hydroidolina</taxon>
        <taxon>Leptothecata</taxon>
        <taxon>Obeliida</taxon>
        <taxon>Clytiidae</taxon>
        <taxon>Clytia</taxon>
    </lineage>
</organism>
<dbReference type="SUPFAM" id="SSF52540">
    <property type="entry name" value="P-loop containing nucleoside triphosphate hydrolases"/>
    <property type="match status" value="1"/>
</dbReference>
<dbReference type="GO" id="GO:0008146">
    <property type="term" value="F:sulfotransferase activity"/>
    <property type="evidence" value="ECO:0007669"/>
    <property type="project" value="InterPro"/>
</dbReference>
<accession>A0A7M5XAF2</accession>
<name>A0A7M5XAF2_9CNID</name>
<keyword evidence="5" id="KW-1185">Reference proteome</keyword>
<dbReference type="InterPro" id="IPR000863">
    <property type="entry name" value="Sulfotransferase_dom"/>
</dbReference>
<dbReference type="Gene3D" id="3.40.50.300">
    <property type="entry name" value="P-loop containing nucleotide triphosphate hydrolases"/>
    <property type="match status" value="1"/>
</dbReference>
<evidence type="ECO:0000313" key="4">
    <source>
        <dbReference type="EnsemblMetazoa" id="CLYHEMP019762.2"/>
    </source>
</evidence>
<evidence type="ECO:0000259" key="3">
    <source>
        <dbReference type="Pfam" id="PF00685"/>
    </source>
</evidence>
<comment type="similarity">
    <text evidence="1">Belongs to the sulfotransferase 1 family.</text>
</comment>
<evidence type="ECO:0000256" key="1">
    <source>
        <dbReference type="ARBA" id="ARBA00005771"/>
    </source>
</evidence>
<dbReference type="InterPro" id="IPR027417">
    <property type="entry name" value="P-loop_NTPase"/>
</dbReference>
<proteinExistence type="inferred from homology"/>
<evidence type="ECO:0000256" key="2">
    <source>
        <dbReference type="ARBA" id="ARBA00022679"/>
    </source>
</evidence>
<evidence type="ECO:0000313" key="5">
    <source>
        <dbReference type="Proteomes" id="UP000594262"/>
    </source>
</evidence>
<protein>
    <recommendedName>
        <fullName evidence="3">Sulfotransferase domain-containing protein</fullName>
    </recommendedName>
</protein>